<comment type="catalytic activity">
    <reaction evidence="9">
        <text>2-(2-carboxy-4-methylthiazol-5-yl)ethyl phosphate + 4-amino-2-methyl-5-(diphosphooxymethyl)pyrimidine + 2 H(+) = thiamine phosphate + CO2 + diphosphate</text>
        <dbReference type="Rhea" id="RHEA:47848"/>
        <dbReference type="ChEBI" id="CHEBI:15378"/>
        <dbReference type="ChEBI" id="CHEBI:16526"/>
        <dbReference type="ChEBI" id="CHEBI:33019"/>
        <dbReference type="ChEBI" id="CHEBI:37575"/>
        <dbReference type="ChEBI" id="CHEBI:57841"/>
        <dbReference type="ChEBI" id="CHEBI:62890"/>
        <dbReference type="EC" id="2.5.1.3"/>
    </reaction>
</comment>
<dbReference type="EC" id="2.5.1.3" evidence="3"/>
<feature type="domain" description="Thiamine phosphate synthase/TenI" evidence="11">
    <location>
        <begin position="47"/>
        <end position="228"/>
    </location>
</feature>
<dbReference type="GO" id="GO:0009229">
    <property type="term" value="P:thiamine diphosphate biosynthetic process"/>
    <property type="evidence" value="ECO:0007669"/>
    <property type="project" value="UniProtKB-UniPathway"/>
</dbReference>
<sequence>MSFLLSTMDSALLRCDRAFENCQRAREACEVVAKSLLIRSYHYACRLYLVTPPVLRNPVSFAAILAATLDAGDIACVQLRLKGEDDAALLWTIEALRPIVQSRGIAFLLNDRPDLALLSGCDGVHVGQNDMSYVESRHLVGADSIVGVTCSDSRHLAMVAAEQGADYVAFGAFFPTATKHSRALAPVTLIQWWTELMTVPCVAIGGITPRNCEPLIQAGADFLAVSAGVWNHPAGPEAAVAQFSTILGAGQR</sequence>
<name>A0A484H4S4_9ZZZZ</name>
<dbReference type="GO" id="GO:0005737">
    <property type="term" value="C:cytoplasm"/>
    <property type="evidence" value="ECO:0007669"/>
    <property type="project" value="TreeGrafter"/>
</dbReference>
<keyword evidence="7" id="KW-0784">Thiamine biosynthesis</keyword>
<dbReference type="UniPathway" id="UPA00060">
    <property type="reaction ID" value="UER00141"/>
</dbReference>
<accession>A0A484H4S4</accession>
<dbReference type="SUPFAM" id="SSF51391">
    <property type="entry name" value="Thiamin phosphate synthase"/>
    <property type="match status" value="1"/>
</dbReference>
<evidence type="ECO:0000259" key="11">
    <source>
        <dbReference type="Pfam" id="PF02581"/>
    </source>
</evidence>
<dbReference type="PANTHER" id="PTHR20857">
    <property type="entry name" value="THIAMINE-PHOSPHATE PYROPHOSPHORYLASE"/>
    <property type="match status" value="1"/>
</dbReference>
<comment type="cofactor">
    <cofactor evidence="1">
        <name>Mg(2+)</name>
        <dbReference type="ChEBI" id="CHEBI:18420"/>
    </cofactor>
</comment>
<evidence type="ECO:0000256" key="5">
    <source>
        <dbReference type="ARBA" id="ARBA00022723"/>
    </source>
</evidence>
<comment type="catalytic activity">
    <reaction evidence="10">
        <text>2-[(2R,5Z)-2-carboxy-4-methylthiazol-5(2H)-ylidene]ethyl phosphate + 4-amino-2-methyl-5-(diphosphooxymethyl)pyrimidine + 2 H(+) = thiamine phosphate + CO2 + diphosphate</text>
        <dbReference type="Rhea" id="RHEA:47844"/>
        <dbReference type="ChEBI" id="CHEBI:15378"/>
        <dbReference type="ChEBI" id="CHEBI:16526"/>
        <dbReference type="ChEBI" id="CHEBI:33019"/>
        <dbReference type="ChEBI" id="CHEBI:37575"/>
        <dbReference type="ChEBI" id="CHEBI:57841"/>
        <dbReference type="ChEBI" id="CHEBI:62899"/>
        <dbReference type="EC" id="2.5.1.3"/>
    </reaction>
</comment>
<evidence type="ECO:0000256" key="10">
    <source>
        <dbReference type="ARBA" id="ARBA00047883"/>
    </source>
</evidence>
<dbReference type="EMBL" id="LR026963">
    <property type="protein sequence ID" value="VBB68846.1"/>
    <property type="molecule type" value="Genomic_DNA"/>
</dbReference>
<dbReference type="GO" id="GO:0046872">
    <property type="term" value="F:metal ion binding"/>
    <property type="evidence" value="ECO:0007669"/>
    <property type="project" value="UniProtKB-KW"/>
</dbReference>
<dbReference type="InterPro" id="IPR034291">
    <property type="entry name" value="TMP_synthase"/>
</dbReference>
<dbReference type="InterPro" id="IPR022998">
    <property type="entry name" value="ThiamineP_synth_TenI"/>
</dbReference>
<dbReference type="InterPro" id="IPR013785">
    <property type="entry name" value="Aldolase_TIM"/>
</dbReference>
<comment type="catalytic activity">
    <reaction evidence="8">
        <text>4-methyl-5-(2-phosphooxyethyl)-thiazole + 4-amino-2-methyl-5-(diphosphooxymethyl)pyrimidine + H(+) = thiamine phosphate + diphosphate</text>
        <dbReference type="Rhea" id="RHEA:22328"/>
        <dbReference type="ChEBI" id="CHEBI:15378"/>
        <dbReference type="ChEBI" id="CHEBI:33019"/>
        <dbReference type="ChEBI" id="CHEBI:37575"/>
        <dbReference type="ChEBI" id="CHEBI:57841"/>
        <dbReference type="ChEBI" id="CHEBI:58296"/>
        <dbReference type="EC" id="2.5.1.3"/>
    </reaction>
</comment>
<dbReference type="PANTHER" id="PTHR20857:SF15">
    <property type="entry name" value="THIAMINE-PHOSPHATE SYNTHASE"/>
    <property type="match status" value="1"/>
</dbReference>
<evidence type="ECO:0000256" key="2">
    <source>
        <dbReference type="ARBA" id="ARBA00005165"/>
    </source>
</evidence>
<dbReference type="Gene3D" id="3.20.20.70">
    <property type="entry name" value="Aldolase class I"/>
    <property type="match status" value="1"/>
</dbReference>
<keyword evidence="6" id="KW-0460">Magnesium</keyword>
<evidence type="ECO:0000256" key="3">
    <source>
        <dbReference type="ARBA" id="ARBA00012830"/>
    </source>
</evidence>
<evidence type="ECO:0000256" key="6">
    <source>
        <dbReference type="ARBA" id="ARBA00022842"/>
    </source>
</evidence>
<evidence type="ECO:0000256" key="7">
    <source>
        <dbReference type="ARBA" id="ARBA00022977"/>
    </source>
</evidence>
<dbReference type="NCBIfam" id="TIGR00693">
    <property type="entry name" value="thiE"/>
    <property type="match status" value="1"/>
</dbReference>
<comment type="pathway">
    <text evidence="2">Cofactor biosynthesis; thiamine diphosphate biosynthesis; thiamine phosphate from 4-amino-2-methyl-5-diphosphomethylpyrimidine and 4-methyl-5-(2-phosphoethyl)-thiazole: step 1/1.</text>
</comment>
<dbReference type="AlphaFoldDB" id="A0A484H4S4"/>
<dbReference type="InterPro" id="IPR036206">
    <property type="entry name" value="ThiamineP_synth_sf"/>
</dbReference>
<keyword evidence="5" id="KW-0479">Metal-binding</keyword>
<evidence type="ECO:0000313" key="12">
    <source>
        <dbReference type="EMBL" id="VBB68846.1"/>
    </source>
</evidence>
<proteinExistence type="inferred from homology"/>
<dbReference type="GO" id="GO:0004789">
    <property type="term" value="F:thiamine-phosphate diphosphorylase activity"/>
    <property type="evidence" value="ECO:0007669"/>
    <property type="project" value="UniProtKB-EC"/>
</dbReference>
<keyword evidence="4 12" id="KW-0808">Transferase</keyword>
<dbReference type="CDD" id="cd00564">
    <property type="entry name" value="TMP_TenI"/>
    <property type="match status" value="1"/>
</dbReference>
<protein>
    <recommendedName>
        <fullName evidence="3">thiamine phosphate synthase</fullName>
        <ecNumber evidence="3">2.5.1.3</ecNumber>
    </recommendedName>
</protein>
<evidence type="ECO:0000256" key="1">
    <source>
        <dbReference type="ARBA" id="ARBA00001946"/>
    </source>
</evidence>
<organism evidence="12">
    <name type="scientific">invertebrate metagenome</name>
    <dbReference type="NCBI Taxonomy" id="1711999"/>
    <lineage>
        <taxon>unclassified sequences</taxon>
        <taxon>metagenomes</taxon>
        <taxon>organismal metagenomes</taxon>
    </lineage>
</organism>
<gene>
    <name evidence="12" type="ORF">RIEGSTA812A_PEG_319</name>
</gene>
<evidence type="ECO:0000256" key="8">
    <source>
        <dbReference type="ARBA" id="ARBA00047334"/>
    </source>
</evidence>
<evidence type="ECO:0000256" key="4">
    <source>
        <dbReference type="ARBA" id="ARBA00022679"/>
    </source>
</evidence>
<dbReference type="Pfam" id="PF02581">
    <property type="entry name" value="TMP-TENI"/>
    <property type="match status" value="1"/>
</dbReference>
<dbReference type="GO" id="GO:0009228">
    <property type="term" value="P:thiamine biosynthetic process"/>
    <property type="evidence" value="ECO:0007669"/>
    <property type="project" value="UniProtKB-KW"/>
</dbReference>
<reference evidence="12" key="1">
    <citation type="submission" date="2018-10" db="EMBL/GenBank/DDBJ databases">
        <authorList>
            <person name="Gruber-Vodicka H."/>
            <person name="Jaeckle O."/>
        </authorList>
    </citation>
    <scope>NUCLEOTIDE SEQUENCE</scope>
</reference>
<dbReference type="HAMAP" id="MF_00097">
    <property type="entry name" value="TMP_synthase"/>
    <property type="match status" value="1"/>
</dbReference>
<evidence type="ECO:0000256" key="9">
    <source>
        <dbReference type="ARBA" id="ARBA00047851"/>
    </source>
</evidence>